<name>A0AAD9M3W8_9PEZI</name>
<reference evidence="2" key="1">
    <citation type="submission" date="2021-06" db="EMBL/GenBank/DDBJ databases">
        <title>Comparative genomics, transcriptomics and evolutionary studies reveal genomic signatures of adaptation to plant cell wall in hemibiotrophic fungi.</title>
        <authorList>
            <consortium name="DOE Joint Genome Institute"/>
            <person name="Baroncelli R."/>
            <person name="Diaz J.F."/>
            <person name="Benocci T."/>
            <person name="Peng M."/>
            <person name="Battaglia E."/>
            <person name="Haridas S."/>
            <person name="Andreopoulos W."/>
            <person name="Labutti K."/>
            <person name="Pangilinan J."/>
            <person name="Floch G.L."/>
            <person name="Makela M.R."/>
            <person name="Henrissat B."/>
            <person name="Grigoriev I.V."/>
            <person name="Crouch J.A."/>
            <person name="De Vries R.P."/>
            <person name="Sukno S.A."/>
            <person name="Thon M.R."/>
        </authorList>
    </citation>
    <scope>NUCLEOTIDE SEQUENCE</scope>
    <source>
        <strain evidence="2">MAFF235873</strain>
    </source>
</reference>
<dbReference type="EMBL" id="MU842822">
    <property type="protein sequence ID" value="KAK2033461.1"/>
    <property type="molecule type" value="Genomic_DNA"/>
</dbReference>
<dbReference type="Proteomes" id="UP001232148">
    <property type="component" value="Unassembled WGS sequence"/>
</dbReference>
<dbReference type="AlphaFoldDB" id="A0AAD9M3W8"/>
<dbReference type="InterPro" id="IPR046676">
    <property type="entry name" value="DUF6546"/>
</dbReference>
<evidence type="ECO:0000313" key="2">
    <source>
        <dbReference type="EMBL" id="KAK2033461.1"/>
    </source>
</evidence>
<comment type="caution">
    <text evidence="2">The sequence shown here is derived from an EMBL/GenBank/DDBJ whole genome shotgun (WGS) entry which is preliminary data.</text>
</comment>
<evidence type="ECO:0000259" key="1">
    <source>
        <dbReference type="Pfam" id="PF20183"/>
    </source>
</evidence>
<dbReference type="Pfam" id="PF20183">
    <property type="entry name" value="DUF6546"/>
    <property type="match status" value="1"/>
</dbReference>
<evidence type="ECO:0000313" key="3">
    <source>
        <dbReference type="Proteomes" id="UP001232148"/>
    </source>
</evidence>
<protein>
    <recommendedName>
        <fullName evidence="1">DUF6546 domain-containing protein</fullName>
    </recommendedName>
</protein>
<feature type="domain" description="DUF6546" evidence="1">
    <location>
        <begin position="288"/>
        <end position="486"/>
    </location>
</feature>
<proteinExistence type="predicted"/>
<accession>A0AAD9M3W8</accession>
<gene>
    <name evidence="2" type="ORF">LX32DRAFT_704998</name>
</gene>
<sequence>MSPSTRASWGFLHAEIRLTILEVLLQDGCSLASLATVSREWQAIIEKHNFARIKVTPSRLANFDSMTHRNQALVSYIWLSLELQEYDCTECAPEDQATWGVSETDNSIIITALQDLFSSLSTWKPDGNLLLDIGVYSPSDSRHWFKYLTFGPDISSVECERDRYIQKPIMSEFDDSQHGWIAGSQKSPPGSTAINKVFDEIMGEGPFDDDEQEKQWWLQLPLVPVVTGVLLRQQSRRRWKPKALSQMFTRFPRLQEIHYEPWREWDNIIQKWTDESHRSLFKQFASYKLRRIVVFENFNHRYIQPDPEACEPIRTPTLHVSRTLASASLELEHLSASFIVDAGHFFSTCKPSWEWPNLVSLTLTSRLLTPGESTIDIDDMLQGAAIAAMKMPNLQTMEIWNGRKGLAALFKYQSISCGVHGQRAEITWRGTWDYTLHPSVIRAWETVALNRRANGCVTVKEFLDVGVVKSHGDAIHYLNLSNTVVRPISLQQIRMEHRIIEGAHDW</sequence>
<organism evidence="2 3">
    <name type="scientific">Colletotrichum zoysiae</name>
    <dbReference type="NCBI Taxonomy" id="1216348"/>
    <lineage>
        <taxon>Eukaryota</taxon>
        <taxon>Fungi</taxon>
        <taxon>Dikarya</taxon>
        <taxon>Ascomycota</taxon>
        <taxon>Pezizomycotina</taxon>
        <taxon>Sordariomycetes</taxon>
        <taxon>Hypocreomycetidae</taxon>
        <taxon>Glomerellales</taxon>
        <taxon>Glomerellaceae</taxon>
        <taxon>Colletotrichum</taxon>
        <taxon>Colletotrichum graminicola species complex</taxon>
    </lineage>
</organism>
<keyword evidence="3" id="KW-1185">Reference proteome</keyword>